<dbReference type="EMBL" id="MTYJ01000254">
    <property type="protein sequence ID" value="OWA52169.1"/>
    <property type="molecule type" value="Genomic_DNA"/>
</dbReference>
<dbReference type="AlphaFoldDB" id="A0A9X6NF69"/>
<dbReference type="InterPro" id="IPR001828">
    <property type="entry name" value="ANF_lig-bd_rcpt"/>
</dbReference>
<gene>
    <name evidence="7" type="ORF">BV898_16628</name>
</gene>
<keyword evidence="3" id="KW-1133">Transmembrane helix</keyword>
<proteinExistence type="predicted"/>
<keyword evidence="8" id="KW-1185">Reference proteome</keyword>
<dbReference type="PANTHER" id="PTHR44755:SF8">
    <property type="entry name" value="RECEPTOR LIGAND BINDING REGION DOMAIN-CONTAINING PROTEIN"/>
    <property type="match status" value="1"/>
</dbReference>
<comment type="caution">
    <text evidence="7">The sequence shown here is derived from an EMBL/GenBank/DDBJ whole genome shotgun (WGS) entry which is preliminary data.</text>
</comment>
<name>A0A9X6NF69_HYPEX</name>
<keyword evidence="2" id="KW-0812">Transmembrane</keyword>
<dbReference type="GO" id="GO:0038023">
    <property type="term" value="F:signaling receptor activity"/>
    <property type="evidence" value="ECO:0007669"/>
    <property type="project" value="TreeGrafter"/>
</dbReference>
<evidence type="ECO:0000256" key="1">
    <source>
        <dbReference type="ARBA" id="ARBA00004370"/>
    </source>
</evidence>
<dbReference type="InterPro" id="IPR052612">
    <property type="entry name" value="ANP_Clearance_Receptor"/>
</dbReference>
<dbReference type="GO" id="GO:0007165">
    <property type="term" value="P:signal transduction"/>
    <property type="evidence" value="ECO:0007669"/>
    <property type="project" value="TreeGrafter"/>
</dbReference>
<comment type="subcellular location">
    <subcellularLocation>
        <location evidence="1">Membrane</location>
    </subcellularLocation>
</comment>
<feature type="chain" id="PRO_5040749710" description="Receptor ligand binding region domain-containing protein" evidence="5">
    <location>
        <begin position="21"/>
        <end position="192"/>
    </location>
</feature>
<dbReference type="PANTHER" id="PTHR44755">
    <property type="entry name" value="NATRIURETIC PEPTIDE RECEPTOR 3-RELATED"/>
    <property type="match status" value="1"/>
</dbReference>
<evidence type="ECO:0000256" key="3">
    <source>
        <dbReference type="ARBA" id="ARBA00022989"/>
    </source>
</evidence>
<evidence type="ECO:0000313" key="7">
    <source>
        <dbReference type="EMBL" id="OWA52169.1"/>
    </source>
</evidence>
<accession>A0A9X6NF69</accession>
<dbReference type="Proteomes" id="UP000192578">
    <property type="component" value="Unassembled WGS sequence"/>
</dbReference>
<keyword evidence="5" id="KW-0732">Signal</keyword>
<dbReference type="InterPro" id="IPR028082">
    <property type="entry name" value="Peripla_BP_I"/>
</dbReference>
<feature type="domain" description="Receptor ligand binding region" evidence="6">
    <location>
        <begin position="73"/>
        <end position="174"/>
    </location>
</feature>
<evidence type="ECO:0000313" key="8">
    <source>
        <dbReference type="Proteomes" id="UP000192578"/>
    </source>
</evidence>
<dbReference type="OrthoDB" id="6140373at2759"/>
<evidence type="ECO:0000259" key="6">
    <source>
        <dbReference type="Pfam" id="PF01094"/>
    </source>
</evidence>
<evidence type="ECO:0000256" key="2">
    <source>
        <dbReference type="ARBA" id="ARBA00022692"/>
    </source>
</evidence>
<reference evidence="8" key="1">
    <citation type="submission" date="2017-01" db="EMBL/GenBank/DDBJ databases">
        <title>Comparative genomics of anhydrobiosis in the tardigrade Hypsibius dujardini.</title>
        <authorList>
            <person name="Yoshida Y."/>
            <person name="Koutsovoulos G."/>
            <person name="Laetsch D."/>
            <person name="Stevens L."/>
            <person name="Kumar S."/>
            <person name="Horikawa D."/>
            <person name="Ishino K."/>
            <person name="Komine S."/>
            <person name="Tomita M."/>
            <person name="Blaxter M."/>
            <person name="Arakawa K."/>
        </authorList>
    </citation>
    <scope>NUCLEOTIDE SEQUENCE [LARGE SCALE GENOMIC DNA]</scope>
    <source>
        <strain evidence="8">Z151</strain>
    </source>
</reference>
<dbReference type="Pfam" id="PF01094">
    <property type="entry name" value="ANF_receptor"/>
    <property type="match status" value="1"/>
</dbReference>
<dbReference type="GO" id="GO:0017046">
    <property type="term" value="F:peptide hormone binding"/>
    <property type="evidence" value="ECO:0007669"/>
    <property type="project" value="TreeGrafter"/>
</dbReference>
<evidence type="ECO:0000256" key="4">
    <source>
        <dbReference type="ARBA" id="ARBA00023136"/>
    </source>
</evidence>
<feature type="signal peptide" evidence="5">
    <location>
        <begin position="1"/>
        <end position="20"/>
    </location>
</feature>
<dbReference type="SUPFAM" id="SSF53822">
    <property type="entry name" value="Periplasmic binding protein-like I"/>
    <property type="match status" value="1"/>
</dbReference>
<dbReference type="Gene3D" id="3.40.50.2300">
    <property type="match status" value="1"/>
</dbReference>
<protein>
    <recommendedName>
        <fullName evidence="6">Receptor ligand binding region domain-containing protein</fullName>
    </recommendedName>
</protein>
<keyword evidence="4" id="KW-0472">Membrane</keyword>
<sequence>MASQLFGLFWGLLLMKTVNGDKPKSNSTIRMGIILNRHSGLPFDYDLLAVPIDLAVQRTTSSFGVDFQTFLALYDGGCQELAALNQTVIALNGSADVLLGPACTADLLVAAKLSTVLKVTLLTGGGSLLDSTAEWPFVTRTGYNTLSQWSFFERICRQFNWSNVAVFYENDFGATSASSGPSKQLISTPSLP</sequence>
<dbReference type="GO" id="GO:0016020">
    <property type="term" value="C:membrane"/>
    <property type="evidence" value="ECO:0007669"/>
    <property type="project" value="UniProtKB-SubCell"/>
</dbReference>
<evidence type="ECO:0000256" key="5">
    <source>
        <dbReference type="SAM" id="SignalP"/>
    </source>
</evidence>
<organism evidence="7 8">
    <name type="scientific">Hypsibius exemplaris</name>
    <name type="common">Freshwater tardigrade</name>
    <dbReference type="NCBI Taxonomy" id="2072580"/>
    <lineage>
        <taxon>Eukaryota</taxon>
        <taxon>Metazoa</taxon>
        <taxon>Ecdysozoa</taxon>
        <taxon>Tardigrada</taxon>
        <taxon>Eutardigrada</taxon>
        <taxon>Parachela</taxon>
        <taxon>Hypsibioidea</taxon>
        <taxon>Hypsibiidae</taxon>
        <taxon>Hypsibius</taxon>
    </lineage>
</organism>